<keyword evidence="5" id="KW-0808">Transferase</keyword>
<dbReference type="GO" id="GO:0032259">
    <property type="term" value="P:methylation"/>
    <property type="evidence" value="ECO:0007669"/>
    <property type="project" value="UniProtKB-KW"/>
</dbReference>
<reference evidence="5 6" key="1">
    <citation type="submission" date="2020-07" db="EMBL/GenBank/DDBJ databases">
        <title>Genomic Encyclopedia of Type Strains, Phase III (KMG-III): the genomes of soil and plant-associated and newly described type strains.</title>
        <authorList>
            <person name="Whitman W."/>
        </authorList>
    </citation>
    <scope>NUCLEOTIDE SEQUENCE [LARGE SCALE GENOMIC DNA]</scope>
    <source>
        <strain evidence="5 6">DSM 11255</strain>
    </source>
</reference>
<dbReference type="EC" id="2.1.1.13" evidence="5"/>
<dbReference type="PROSITE" id="PS51337">
    <property type="entry name" value="B12_BINDING_NTER"/>
    <property type="match status" value="1"/>
</dbReference>
<evidence type="ECO:0000259" key="3">
    <source>
        <dbReference type="PROSITE" id="PS51332"/>
    </source>
</evidence>
<feature type="domain" description="B12-binding" evidence="3">
    <location>
        <begin position="92"/>
        <end position="216"/>
    </location>
</feature>
<dbReference type="SMART" id="SM01018">
    <property type="entry name" value="B12-binding_2"/>
    <property type="match status" value="1"/>
</dbReference>
<protein>
    <submittedName>
        <fullName evidence="5">5-methyltetrahydrofolate--homocysteine methyltransferase</fullName>
        <ecNumber evidence="5">2.1.1.13</ecNumber>
    </submittedName>
</protein>
<sequence length="216" mass="24363">MKYIIFEKIKKMVLEGKTKDIKSLLITAVEQGITPFEIIHEVLIPSMEFLGELYYNDELFIPELLSASRTVHACLKFFQSQYKIQFNNNFLGIKVIIGTVAGDLHDIGKNIISYYLEANGFEVVNLGVDVTAEKFLEAIRKYKPDVLAMSALLTTTMTEMEKIIRRIEKAGMRDEIKIIVGGGPVTREYASKIGADGFGQDGKEAVQWLKQTFAIQ</sequence>
<dbReference type="GO" id="GO:0008705">
    <property type="term" value="F:methionine synthase activity"/>
    <property type="evidence" value="ECO:0007669"/>
    <property type="project" value="UniProtKB-EC"/>
</dbReference>
<dbReference type="PANTHER" id="PTHR45833">
    <property type="entry name" value="METHIONINE SYNTHASE"/>
    <property type="match status" value="1"/>
</dbReference>
<keyword evidence="2" id="KW-0170">Cobalt</keyword>
<keyword evidence="1" id="KW-0479">Metal-binding</keyword>
<dbReference type="Gene3D" id="1.10.1240.10">
    <property type="entry name" value="Methionine synthase domain"/>
    <property type="match status" value="1"/>
</dbReference>
<keyword evidence="5" id="KW-0489">Methyltransferase</keyword>
<dbReference type="InterPro" id="IPR050554">
    <property type="entry name" value="Met_Synthase/Corrinoid"/>
</dbReference>
<accession>A0ABX2RBG0</accession>
<dbReference type="SUPFAM" id="SSF47644">
    <property type="entry name" value="Methionine synthase domain"/>
    <property type="match status" value="1"/>
</dbReference>
<dbReference type="CDD" id="cd02070">
    <property type="entry name" value="corrinoid_protein_B12-BD"/>
    <property type="match status" value="1"/>
</dbReference>
<feature type="domain" description="B12-binding N-terminal" evidence="4">
    <location>
        <begin position="1"/>
        <end position="90"/>
    </location>
</feature>
<dbReference type="Pfam" id="PF02310">
    <property type="entry name" value="B12-binding"/>
    <property type="match status" value="1"/>
</dbReference>
<dbReference type="PROSITE" id="PS51332">
    <property type="entry name" value="B12_BINDING"/>
    <property type="match status" value="1"/>
</dbReference>
<evidence type="ECO:0000256" key="1">
    <source>
        <dbReference type="ARBA" id="ARBA00022723"/>
    </source>
</evidence>
<dbReference type="InterPro" id="IPR036724">
    <property type="entry name" value="Cobalamin-bd_sf"/>
</dbReference>
<dbReference type="InterPro" id="IPR003759">
    <property type="entry name" value="Cbl-bd_cap"/>
</dbReference>
<evidence type="ECO:0000313" key="5">
    <source>
        <dbReference type="EMBL" id="NYE58519.1"/>
    </source>
</evidence>
<evidence type="ECO:0000259" key="4">
    <source>
        <dbReference type="PROSITE" id="PS51337"/>
    </source>
</evidence>
<dbReference type="Pfam" id="PF02607">
    <property type="entry name" value="B12-binding_2"/>
    <property type="match status" value="1"/>
</dbReference>
<dbReference type="Proteomes" id="UP000604066">
    <property type="component" value="Unassembled WGS sequence"/>
</dbReference>
<dbReference type="InterPro" id="IPR006158">
    <property type="entry name" value="Cobalamin-bd"/>
</dbReference>
<evidence type="ECO:0000256" key="2">
    <source>
        <dbReference type="ARBA" id="ARBA00023285"/>
    </source>
</evidence>
<dbReference type="RefSeq" id="WP_034542034.1">
    <property type="nucleotide sequence ID" value="NZ_ATYG01000027.1"/>
</dbReference>
<name>A0ABX2RBG0_9THEO</name>
<dbReference type="SUPFAM" id="SSF52242">
    <property type="entry name" value="Cobalamin (vitamin B12)-binding domain"/>
    <property type="match status" value="1"/>
</dbReference>
<keyword evidence="6" id="KW-1185">Reference proteome</keyword>
<dbReference type="Gene3D" id="3.40.50.280">
    <property type="entry name" value="Cobalamin-binding domain"/>
    <property type="match status" value="1"/>
</dbReference>
<evidence type="ECO:0000313" key="6">
    <source>
        <dbReference type="Proteomes" id="UP000604066"/>
    </source>
</evidence>
<dbReference type="PANTHER" id="PTHR45833:SF1">
    <property type="entry name" value="METHIONINE SYNTHASE"/>
    <property type="match status" value="1"/>
</dbReference>
<organism evidence="5 6">
    <name type="scientific">Carboxydothermus ferrireducens DSM 11255</name>
    <dbReference type="NCBI Taxonomy" id="1119529"/>
    <lineage>
        <taxon>Bacteria</taxon>
        <taxon>Bacillati</taxon>
        <taxon>Bacillota</taxon>
        <taxon>Clostridia</taxon>
        <taxon>Thermoanaerobacterales</taxon>
        <taxon>Thermoanaerobacteraceae</taxon>
        <taxon>Carboxydothermus</taxon>
    </lineage>
</organism>
<dbReference type="EMBL" id="JACCBS010000003">
    <property type="protein sequence ID" value="NYE58519.1"/>
    <property type="molecule type" value="Genomic_DNA"/>
</dbReference>
<comment type="caution">
    <text evidence="5">The sequence shown here is derived from an EMBL/GenBank/DDBJ whole genome shotgun (WGS) entry which is preliminary data.</text>
</comment>
<gene>
    <name evidence="5" type="ORF">HDG70_002270</name>
</gene>
<dbReference type="InterPro" id="IPR036594">
    <property type="entry name" value="Meth_synthase_dom"/>
</dbReference>
<proteinExistence type="predicted"/>